<gene>
    <name evidence="2" type="ORF">MNBD_NITROSPINAE01-782</name>
</gene>
<feature type="compositionally biased region" description="Basic and acidic residues" evidence="1">
    <location>
        <begin position="42"/>
        <end position="59"/>
    </location>
</feature>
<dbReference type="AlphaFoldDB" id="A0A3B1C8E2"/>
<evidence type="ECO:0000313" key="2">
    <source>
        <dbReference type="EMBL" id="VAX22921.1"/>
    </source>
</evidence>
<evidence type="ECO:0000256" key="1">
    <source>
        <dbReference type="SAM" id="MobiDB-lite"/>
    </source>
</evidence>
<proteinExistence type="predicted"/>
<organism evidence="2">
    <name type="scientific">hydrothermal vent metagenome</name>
    <dbReference type="NCBI Taxonomy" id="652676"/>
    <lineage>
        <taxon>unclassified sequences</taxon>
        <taxon>metagenomes</taxon>
        <taxon>ecological metagenomes</taxon>
    </lineage>
</organism>
<name>A0A3B1C8E2_9ZZZZ</name>
<reference evidence="2" key="1">
    <citation type="submission" date="2018-06" db="EMBL/GenBank/DDBJ databases">
        <authorList>
            <person name="Zhirakovskaya E."/>
        </authorList>
    </citation>
    <scope>NUCLEOTIDE SEQUENCE</scope>
</reference>
<sequence>MKILMLLLLLILILGSAAGGAIYTGIVQIEDDWSVSFSPPAPEEKSAETEVETSEEKDSVKKKKELSEFDYSNPAERQLALKQVDEELKQEHEKNLTLMNEHNASYMEKKERENAIKKWVEKYE</sequence>
<accession>A0A3B1C8E2</accession>
<dbReference type="EMBL" id="UOGC01000144">
    <property type="protein sequence ID" value="VAX22921.1"/>
    <property type="molecule type" value="Genomic_DNA"/>
</dbReference>
<feature type="region of interest" description="Disordered" evidence="1">
    <location>
        <begin position="37"/>
        <end position="69"/>
    </location>
</feature>
<protein>
    <submittedName>
        <fullName evidence="2">Uncharacterized protein</fullName>
    </submittedName>
</protein>